<keyword evidence="2" id="KW-0540">Nuclease</keyword>
<accession>A0ABM7PLE2</accession>
<dbReference type="EMBL" id="AP024488">
    <property type="protein sequence ID" value="BCS98349.1"/>
    <property type="molecule type" value="Genomic_DNA"/>
</dbReference>
<feature type="domain" description="Xylose isomerase-like TIM barrel" evidence="1">
    <location>
        <begin position="52"/>
        <end position="258"/>
    </location>
</feature>
<reference evidence="2 3" key="1">
    <citation type="submission" date="2021-02" db="EMBL/GenBank/DDBJ databases">
        <title>Complete genome of Desulfoluna sp. strain ASN36.</title>
        <authorList>
            <person name="Takahashi A."/>
            <person name="Kojima H."/>
            <person name="Fukui M."/>
        </authorList>
    </citation>
    <scope>NUCLEOTIDE SEQUENCE [LARGE SCALE GENOMIC DNA]</scope>
    <source>
        <strain evidence="2 3">ASN36</strain>
    </source>
</reference>
<dbReference type="Gene3D" id="3.20.20.150">
    <property type="entry name" value="Divalent-metal-dependent TIM barrel enzymes"/>
    <property type="match status" value="1"/>
</dbReference>
<dbReference type="InterPro" id="IPR036237">
    <property type="entry name" value="Xyl_isomerase-like_sf"/>
</dbReference>
<evidence type="ECO:0000313" key="3">
    <source>
        <dbReference type="Proteomes" id="UP001320148"/>
    </source>
</evidence>
<organism evidence="2 3">
    <name type="scientific">Desulfoluna limicola</name>
    <dbReference type="NCBI Taxonomy" id="2810562"/>
    <lineage>
        <taxon>Bacteria</taxon>
        <taxon>Pseudomonadati</taxon>
        <taxon>Thermodesulfobacteriota</taxon>
        <taxon>Desulfobacteria</taxon>
        <taxon>Desulfobacterales</taxon>
        <taxon>Desulfolunaceae</taxon>
        <taxon>Desulfoluna</taxon>
    </lineage>
</organism>
<dbReference type="RefSeq" id="WP_236889748.1">
    <property type="nucleotide sequence ID" value="NZ_AP024488.1"/>
</dbReference>
<dbReference type="GO" id="GO:0004519">
    <property type="term" value="F:endonuclease activity"/>
    <property type="evidence" value="ECO:0007669"/>
    <property type="project" value="UniProtKB-KW"/>
</dbReference>
<name>A0ABM7PLE2_9BACT</name>
<dbReference type="PANTHER" id="PTHR12110">
    <property type="entry name" value="HYDROXYPYRUVATE ISOMERASE"/>
    <property type="match status" value="1"/>
</dbReference>
<evidence type="ECO:0000259" key="1">
    <source>
        <dbReference type="Pfam" id="PF01261"/>
    </source>
</evidence>
<dbReference type="Proteomes" id="UP001320148">
    <property type="component" value="Chromosome"/>
</dbReference>
<dbReference type="Pfam" id="PF01261">
    <property type="entry name" value="AP_endonuc_2"/>
    <property type="match status" value="1"/>
</dbReference>
<protein>
    <submittedName>
        <fullName evidence="2">AP endonuclease</fullName>
    </submittedName>
</protein>
<dbReference type="SUPFAM" id="SSF51658">
    <property type="entry name" value="Xylose isomerase-like"/>
    <property type="match status" value="1"/>
</dbReference>
<gene>
    <name evidence="2" type="ORF">DSLASN_39810</name>
</gene>
<dbReference type="InterPro" id="IPR013022">
    <property type="entry name" value="Xyl_isomerase-like_TIM-brl"/>
</dbReference>
<evidence type="ECO:0000313" key="2">
    <source>
        <dbReference type="EMBL" id="BCS98349.1"/>
    </source>
</evidence>
<proteinExistence type="predicted"/>
<keyword evidence="3" id="KW-1185">Reference proteome</keyword>
<sequence>MVYNETMRAAARCVQVNVPYRMLVEEGLFDLFLSLGLNPELGMDIPTLETYGQPHFEKTAKTFREAGARLTLHGPFEGVDPGSADASLRKRSEGHLQLLVKAVEAIRPTSVVCHTGFHPDTHAAGFPGWLERSRTAWAKLAATFNALGVHFLLENVHERTPAEMASMVSGIDNLGLCLDTGHLHAYGDGNLNGWMDTLGALTREVHLHDNHGMVDEHLPPGQGTIDFTPVFDLAQRQPLIVTLEPHTEADLRPALDFLVLHPGLLRE</sequence>
<keyword evidence="2" id="KW-0378">Hydrolase</keyword>
<keyword evidence="2" id="KW-0255">Endonuclease</keyword>
<dbReference type="InterPro" id="IPR050312">
    <property type="entry name" value="IolE/XylAMocC-like"/>
</dbReference>